<evidence type="ECO:0000256" key="3">
    <source>
        <dbReference type="ARBA" id="ARBA00022840"/>
    </source>
</evidence>
<dbReference type="FunFam" id="3.40.50.300:FF:000398">
    <property type="entry name" value="Type IV pilus assembly ATPase PilB"/>
    <property type="match status" value="1"/>
</dbReference>
<dbReference type="Pfam" id="PF00437">
    <property type="entry name" value="T2SSE"/>
    <property type="match status" value="1"/>
</dbReference>
<dbReference type="SUPFAM" id="SSF52540">
    <property type="entry name" value="P-loop containing nucleoside triphosphate hydrolases"/>
    <property type="match status" value="1"/>
</dbReference>
<dbReference type="InterPro" id="IPR027417">
    <property type="entry name" value="P-loop_NTPase"/>
</dbReference>
<reference evidence="5 6" key="1">
    <citation type="submission" date="2016-08" db="EMBL/GenBank/DDBJ databases">
        <authorList>
            <person name="Seilhamer J.J."/>
        </authorList>
    </citation>
    <scope>NUCLEOTIDE SEQUENCE [LARGE SCALE GENOMIC DNA]</scope>
    <source>
        <strain evidence="5 6">CFBP7245</strain>
    </source>
</reference>
<accession>A0A2S7C612</accession>
<protein>
    <submittedName>
        <fullName evidence="5">Type II secretion system protein E</fullName>
    </submittedName>
</protein>
<gene>
    <name evidence="5" type="ORF">XdyCFBP7245_08070</name>
</gene>
<dbReference type="PANTHER" id="PTHR30258">
    <property type="entry name" value="TYPE II SECRETION SYSTEM PROTEIN GSPE-RELATED"/>
    <property type="match status" value="1"/>
</dbReference>
<dbReference type="SMART" id="SM00382">
    <property type="entry name" value="AAA"/>
    <property type="match status" value="1"/>
</dbReference>
<comment type="caution">
    <text evidence="5">The sequence shown here is derived from an EMBL/GenBank/DDBJ whole genome shotgun (WGS) entry which is preliminary data.</text>
</comment>
<name>A0A2S7C612_9XANT</name>
<dbReference type="PANTHER" id="PTHR30258:SF13">
    <property type="entry name" value="SECRETION PATHWAY ATPASE-RELATED"/>
    <property type="match status" value="1"/>
</dbReference>
<evidence type="ECO:0000313" key="6">
    <source>
        <dbReference type="Proteomes" id="UP000238908"/>
    </source>
</evidence>
<dbReference type="RefSeq" id="WP_104615181.1">
    <property type="nucleotide sequence ID" value="NZ_CP167817.1"/>
</dbReference>
<dbReference type="SUPFAM" id="SSF160246">
    <property type="entry name" value="EspE N-terminal domain-like"/>
    <property type="match status" value="1"/>
</dbReference>
<dbReference type="GO" id="GO:0016887">
    <property type="term" value="F:ATP hydrolysis activity"/>
    <property type="evidence" value="ECO:0007669"/>
    <property type="project" value="TreeGrafter"/>
</dbReference>
<dbReference type="Proteomes" id="UP000238908">
    <property type="component" value="Unassembled WGS sequence"/>
</dbReference>
<dbReference type="InterPro" id="IPR001482">
    <property type="entry name" value="T2SS/T4SS_dom"/>
</dbReference>
<evidence type="ECO:0000256" key="1">
    <source>
        <dbReference type="ARBA" id="ARBA00006611"/>
    </source>
</evidence>
<dbReference type="Gene3D" id="3.30.450.90">
    <property type="match status" value="1"/>
</dbReference>
<feature type="domain" description="Bacterial type II secretion system protein E" evidence="4">
    <location>
        <begin position="419"/>
        <end position="433"/>
    </location>
</feature>
<evidence type="ECO:0000256" key="2">
    <source>
        <dbReference type="ARBA" id="ARBA00022741"/>
    </source>
</evidence>
<dbReference type="InterPro" id="IPR007831">
    <property type="entry name" value="T2SS_GspE_N"/>
</dbReference>
<dbReference type="Gene3D" id="3.30.300.160">
    <property type="entry name" value="Type II secretion system, protein E, N-terminal domain"/>
    <property type="match status" value="1"/>
</dbReference>
<dbReference type="Gene3D" id="3.40.50.300">
    <property type="entry name" value="P-loop containing nucleotide triphosphate hydrolases"/>
    <property type="match status" value="1"/>
</dbReference>
<evidence type="ECO:0000313" key="5">
    <source>
        <dbReference type="EMBL" id="PPU56993.1"/>
    </source>
</evidence>
<dbReference type="GO" id="GO:0005524">
    <property type="term" value="F:ATP binding"/>
    <property type="evidence" value="ECO:0007669"/>
    <property type="project" value="UniProtKB-KW"/>
</dbReference>
<dbReference type="AlphaFoldDB" id="A0A2S7C612"/>
<evidence type="ECO:0000259" key="4">
    <source>
        <dbReference type="PROSITE" id="PS00662"/>
    </source>
</evidence>
<dbReference type="GO" id="GO:0005886">
    <property type="term" value="C:plasma membrane"/>
    <property type="evidence" value="ECO:0007669"/>
    <property type="project" value="TreeGrafter"/>
</dbReference>
<keyword evidence="2" id="KW-0547">Nucleotide-binding</keyword>
<dbReference type="EMBL" id="MDEE01000008">
    <property type="protein sequence ID" value="PPU56993.1"/>
    <property type="molecule type" value="Genomic_DNA"/>
</dbReference>
<dbReference type="InterPro" id="IPR037257">
    <property type="entry name" value="T2SS_E_N_sf"/>
</dbReference>
<dbReference type="InterPro" id="IPR003593">
    <property type="entry name" value="AAA+_ATPase"/>
</dbReference>
<comment type="similarity">
    <text evidence="1">Belongs to the GSP E family.</text>
</comment>
<dbReference type="Pfam" id="PF05157">
    <property type="entry name" value="MshEN"/>
    <property type="match status" value="1"/>
</dbReference>
<sequence length="604" mass="66577">MEQRRNADPDSAATILPRGRLMFDPVAAALLSDGMVVPHEHERVQFSAAGVRNASEVHPLVLLANLKLHAAQAPAGELGLERLTEWLATRTGLRYLRIDPTRIDVAAVTGVVSHAYARRHRILPLALDAERVLIATSEPLALEWLADVQHLSRRRIELALINPLDLHRYTMEFFGVTQSVRGARGDARSAEPGAGLPSFEQLVELGRAGDVNADDHHIVHIVDWLLQYAYEQRASDIHLEPRREAGRMRFRIDGVLHKVLEVPPSVMTAVVSRIKVLGRMDLAERRRPQDGRIKTRSPGGREVEMRLSTMPTAFGEKCVMRIFDPDSAFKSIEQLGFSPEEAAGWSALVERPHGIVLVTGPTGSGKTTTLYSTLKRLATPDVNVCSVEDPIEMIAPEFNQMQVQQNIDLDFASGVRTLLRQDPDIIMIGEIRDLETAQMAVQASLTGHLVLSTLHTNDAASAITRLLDLGVPHYLVASTLNGVLAQRLVRTLCVHCKRPHTLSEDDWAAIREPGEALPDTLNVHAPVGCLECRRTGYLGRVGLYELLPVSPRLRSLIRADTDLASFSQAARGDGLRTLRRTGLEKVAAGLTTIEEVLSVLPPRE</sequence>
<organism evidence="5 6">
    <name type="scientific">Xanthomonas dyei</name>
    <dbReference type="NCBI Taxonomy" id="743699"/>
    <lineage>
        <taxon>Bacteria</taxon>
        <taxon>Pseudomonadati</taxon>
        <taxon>Pseudomonadota</taxon>
        <taxon>Gammaproteobacteria</taxon>
        <taxon>Lysobacterales</taxon>
        <taxon>Lysobacteraceae</taxon>
        <taxon>Xanthomonas</taxon>
    </lineage>
</organism>
<keyword evidence="3" id="KW-0067">ATP-binding</keyword>
<proteinExistence type="inferred from homology"/>
<dbReference type="CDD" id="cd01129">
    <property type="entry name" value="PulE-GspE-like"/>
    <property type="match status" value="1"/>
</dbReference>
<dbReference type="PROSITE" id="PS00662">
    <property type="entry name" value="T2SP_E"/>
    <property type="match status" value="1"/>
</dbReference>